<protein>
    <recommendedName>
        <fullName evidence="2 6">Cytokinin riboside 5'-monophosphate phosphoribohydrolase</fullName>
        <ecNumber evidence="2 6">3.2.2.n1</ecNumber>
    </recommendedName>
</protein>
<dbReference type="PANTHER" id="PTHR31223:SF70">
    <property type="entry name" value="LOG FAMILY PROTEIN YJL055W"/>
    <property type="match status" value="1"/>
</dbReference>
<dbReference type="GO" id="GO:0102682">
    <property type="term" value="F:cytokinin riboside 5'-monophosphate phosphoribohydrolase activity"/>
    <property type="evidence" value="ECO:0007669"/>
    <property type="project" value="RHEA"/>
</dbReference>
<dbReference type="GO" id="GO:0005634">
    <property type="term" value="C:nucleus"/>
    <property type="evidence" value="ECO:0007669"/>
    <property type="project" value="TreeGrafter"/>
</dbReference>
<dbReference type="EC" id="3.2.2.n1" evidence="2 6"/>
<dbReference type="InterPro" id="IPR031100">
    <property type="entry name" value="LOG_fam"/>
</dbReference>
<evidence type="ECO:0000256" key="2">
    <source>
        <dbReference type="ARBA" id="ARBA00012205"/>
    </source>
</evidence>
<dbReference type="Proteomes" id="UP000317650">
    <property type="component" value="Chromosome 6"/>
</dbReference>
<dbReference type="Gene3D" id="3.40.50.450">
    <property type="match status" value="1"/>
</dbReference>
<dbReference type="STRING" id="52838.A0A4S8ITD6"/>
<evidence type="ECO:0000256" key="1">
    <source>
        <dbReference type="ARBA" id="ARBA00006763"/>
    </source>
</evidence>
<keyword evidence="6" id="KW-0378">Hydrolase</keyword>
<dbReference type="InterPro" id="IPR005269">
    <property type="entry name" value="LOG"/>
</dbReference>
<evidence type="ECO:0000256" key="6">
    <source>
        <dbReference type="RuleBase" id="RU363015"/>
    </source>
</evidence>
<accession>A0A4S8ITD6</accession>
<evidence type="ECO:0000256" key="4">
    <source>
        <dbReference type="ARBA" id="ARBA00047718"/>
    </source>
</evidence>
<keyword evidence="8" id="KW-1185">Reference proteome</keyword>
<dbReference type="AlphaFoldDB" id="A0A4S8ITD6"/>
<sequence>MEGEKGKKVEVAEVVEEKRSRVITKSSMAGEYITSQTVGEVQIVSDMHERKAETARRADAFIALPGGYGTLEELLEVVTWAQLGIHKKPVGLLNIDGFYDSLLFFVDMAVDEGFITRAARNIIISAPSAKELIRKFEEYVSEYETNLVWDTEKEPLEVIPEPETDIA</sequence>
<comment type="caution">
    <text evidence="7">The sequence shown here is derived from an EMBL/GenBank/DDBJ whole genome shotgun (WGS) entry which is preliminary data.</text>
</comment>
<comment type="similarity">
    <text evidence="1 6">Belongs to the LOG family.</text>
</comment>
<reference evidence="7 8" key="1">
    <citation type="journal article" date="2019" name="Nat. Plants">
        <title>Genome sequencing of Musa balbisiana reveals subgenome evolution and function divergence in polyploid bananas.</title>
        <authorList>
            <person name="Yao X."/>
        </authorList>
    </citation>
    <scope>NUCLEOTIDE SEQUENCE [LARGE SCALE GENOMIC DNA]</scope>
    <source>
        <strain evidence="8">cv. DH-PKW</strain>
        <tissue evidence="7">Leaves</tissue>
    </source>
</reference>
<keyword evidence="3 6" id="KW-0203">Cytokinin biosynthesis</keyword>
<comment type="catalytic activity">
    <reaction evidence="4 6">
        <text>N(6)-(dimethylallyl)adenosine 5'-phosphate + H2O = N(6)-dimethylallyladenine + D-ribose 5-phosphate</text>
        <dbReference type="Rhea" id="RHEA:48560"/>
        <dbReference type="ChEBI" id="CHEBI:15377"/>
        <dbReference type="ChEBI" id="CHEBI:17660"/>
        <dbReference type="ChEBI" id="CHEBI:57526"/>
        <dbReference type="ChEBI" id="CHEBI:78346"/>
        <dbReference type="EC" id="3.2.2.n1"/>
    </reaction>
</comment>
<dbReference type="PANTHER" id="PTHR31223">
    <property type="entry name" value="LOG FAMILY PROTEIN YJL055W"/>
    <property type="match status" value="1"/>
</dbReference>
<evidence type="ECO:0000313" key="7">
    <source>
        <dbReference type="EMBL" id="THU51955.1"/>
    </source>
</evidence>
<gene>
    <name evidence="7" type="ORF">C4D60_Mb06t36530</name>
</gene>
<dbReference type="GO" id="GO:0009691">
    <property type="term" value="P:cytokinin biosynthetic process"/>
    <property type="evidence" value="ECO:0007669"/>
    <property type="project" value="UniProtKB-UniRule"/>
</dbReference>
<evidence type="ECO:0000256" key="5">
    <source>
        <dbReference type="ARBA" id="ARBA00049153"/>
    </source>
</evidence>
<name>A0A4S8ITD6_MUSBA</name>
<dbReference type="NCBIfam" id="TIGR00730">
    <property type="entry name" value="Rossman fold protein, TIGR00730 family"/>
    <property type="match status" value="1"/>
</dbReference>
<comment type="function">
    <text evidence="6">Cytokinin-activating enzyme working in the direct activation pathway. Phosphoribohydrolase that converts inactive cytokinin nucleotides to the biologically active free-base forms.</text>
</comment>
<comment type="catalytic activity">
    <reaction evidence="5 6">
        <text>9-ribosyl-trans-zeatin 5'-phosphate + H2O = trans-zeatin + D-ribose 5-phosphate</text>
        <dbReference type="Rhea" id="RHEA:48564"/>
        <dbReference type="ChEBI" id="CHEBI:15377"/>
        <dbReference type="ChEBI" id="CHEBI:16522"/>
        <dbReference type="ChEBI" id="CHEBI:78346"/>
        <dbReference type="ChEBI" id="CHEBI:87947"/>
        <dbReference type="EC" id="3.2.2.n1"/>
    </reaction>
</comment>
<dbReference type="GO" id="GO:0005829">
    <property type="term" value="C:cytosol"/>
    <property type="evidence" value="ECO:0007669"/>
    <property type="project" value="TreeGrafter"/>
</dbReference>
<dbReference type="EMBL" id="PYDT01000009">
    <property type="protein sequence ID" value="THU51955.1"/>
    <property type="molecule type" value="Genomic_DNA"/>
</dbReference>
<proteinExistence type="inferred from homology"/>
<dbReference type="Pfam" id="PF03641">
    <property type="entry name" value="Lysine_decarbox"/>
    <property type="match status" value="1"/>
</dbReference>
<evidence type="ECO:0000313" key="8">
    <source>
        <dbReference type="Proteomes" id="UP000317650"/>
    </source>
</evidence>
<dbReference type="SUPFAM" id="SSF102405">
    <property type="entry name" value="MCP/YpsA-like"/>
    <property type="match status" value="1"/>
</dbReference>
<evidence type="ECO:0000256" key="3">
    <source>
        <dbReference type="ARBA" id="ARBA00022712"/>
    </source>
</evidence>
<organism evidence="7 8">
    <name type="scientific">Musa balbisiana</name>
    <name type="common">Banana</name>
    <dbReference type="NCBI Taxonomy" id="52838"/>
    <lineage>
        <taxon>Eukaryota</taxon>
        <taxon>Viridiplantae</taxon>
        <taxon>Streptophyta</taxon>
        <taxon>Embryophyta</taxon>
        <taxon>Tracheophyta</taxon>
        <taxon>Spermatophyta</taxon>
        <taxon>Magnoliopsida</taxon>
        <taxon>Liliopsida</taxon>
        <taxon>Zingiberales</taxon>
        <taxon>Musaceae</taxon>
        <taxon>Musa</taxon>
    </lineage>
</organism>